<organism evidence="2 3">
    <name type="scientific">Paraburkholderia caledonica</name>
    <dbReference type="NCBI Taxonomy" id="134536"/>
    <lineage>
        <taxon>Bacteria</taxon>
        <taxon>Pseudomonadati</taxon>
        <taxon>Pseudomonadota</taxon>
        <taxon>Betaproteobacteria</taxon>
        <taxon>Burkholderiales</taxon>
        <taxon>Burkholderiaceae</taxon>
        <taxon>Paraburkholderia</taxon>
    </lineage>
</organism>
<feature type="chain" id="PRO_5044499883" evidence="1">
    <location>
        <begin position="29"/>
        <end position="175"/>
    </location>
</feature>
<dbReference type="InterPro" id="IPR038706">
    <property type="entry name" value="Type_VI_SciN-like_sf"/>
</dbReference>
<dbReference type="RefSeq" id="WP_088173080.1">
    <property type="nucleotide sequence ID" value="NZ_JAURTK010000001.1"/>
</dbReference>
<dbReference type="InterPro" id="IPR017734">
    <property type="entry name" value="T6SS_SciN"/>
</dbReference>
<evidence type="ECO:0000256" key="1">
    <source>
        <dbReference type="SAM" id="SignalP"/>
    </source>
</evidence>
<comment type="caution">
    <text evidence="2">The sequence shown here is derived from an EMBL/GenBank/DDBJ whole genome shotgun (WGS) entry which is preliminary data.</text>
</comment>
<evidence type="ECO:0000313" key="3">
    <source>
        <dbReference type="Proteomes" id="UP001229486"/>
    </source>
</evidence>
<dbReference type="PANTHER" id="PTHR37625:SF4">
    <property type="entry name" value="OUTER MEMBRANE LIPOPROTEIN"/>
    <property type="match status" value="1"/>
</dbReference>
<dbReference type="Proteomes" id="UP001229486">
    <property type="component" value="Unassembled WGS sequence"/>
</dbReference>
<gene>
    <name evidence="2" type="ORF">J2793_000506</name>
</gene>
<name>A0AB73I5U0_9BURK</name>
<proteinExistence type="predicted"/>
<dbReference type="EMBL" id="JAURTK010000001">
    <property type="protein sequence ID" value="MDP9645084.1"/>
    <property type="molecule type" value="Genomic_DNA"/>
</dbReference>
<accession>A0AB73I5U0</accession>
<protein>
    <submittedName>
        <fullName evidence="2">Type VI secretion system protein VasD</fullName>
    </submittedName>
</protein>
<dbReference type="Gene3D" id="2.60.40.4150">
    <property type="entry name" value="Type VI secretion system, lipoprotein SciN"/>
    <property type="match status" value="1"/>
</dbReference>
<dbReference type="Pfam" id="PF12790">
    <property type="entry name" value="T6SS-SciN"/>
    <property type="match status" value="1"/>
</dbReference>
<feature type="signal peptide" evidence="1">
    <location>
        <begin position="1"/>
        <end position="28"/>
    </location>
</feature>
<dbReference type="AlphaFoldDB" id="A0AB73I5U0"/>
<keyword evidence="1" id="KW-0732">Signal</keyword>
<evidence type="ECO:0000313" key="2">
    <source>
        <dbReference type="EMBL" id="MDP9645084.1"/>
    </source>
</evidence>
<dbReference type="NCBIfam" id="TIGR03352">
    <property type="entry name" value="VI_chp_3"/>
    <property type="match status" value="1"/>
</dbReference>
<reference evidence="2" key="1">
    <citation type="submission" date="2023-07" db="EMBL/GenBank/DDBJ databases">
        <title>Sorghum-associated microbial communities from plants grown in Nebraska, USA.</title>
        <authorList>
            <person name="Schachtman D."/>
        </authorList>
    </citation>
    <scope>NUCLEOTIDE SEQUENCE</scope>
    <source>
        <strain evidence="2">DS1061</strain>
    </source>
</reference>
<dbReference type="PANTHER" id="PTHR37625">
    <property type="entry name" value="OUTER MEMBRANE LIPOPROTEIN-RELATED"/>
    <property type="match status" value="1"/>
</dbReference>
<sequence length="175" mass="19466">MRLISSSLSVAFLLASLLTSLLALTACASRDPQTPKEVIRLDLSVVASAGVNPDSQKRPAPIVVRVYELRTDSTFATADYFSLQDKDKTLLADDLVRRDEFQLRPGEKKIIERKIDPGTTRLGILAAYRDLPNSVWRVVYTVPTTPDAAWYYRSPKLKLNVDLDTNAIKVTEGKS</sequence>
<dbReference type="PROSITE" id="PS51257">
    <property type="entry name" value="PROKAR_LIPOPROTEIN"/>
    <property type="match status" value="1"/>
</dbReference>